<dbReference type="OrthoDB" id="2435285at2759"/>
<sequence length="343" mass="38499">MPPKKVQPLRLNCLIHGDPGFSAFSVEINKSQNVSDLSRAITENQRQNLQRAALGDRNADITNVFGGQILNPLDSIGKKFPTLSSEHIHIIVEIPPNSAEFQSESSIKQIIDMTIQQFTQYIDKGILKKPKVSLSKMGQFELDEMLNRFGLVKNTIKINMAPTQKSVAPFYWDPSQTEDQHAQDQMGDYGVARQGYLSYLKSIITLTSEIDWYDPRSKKDLLSLNDEALPFIVSGTTDVVIADKLSAKAHDLRNGIHVGFVIKKKIQDTHVYQATGKLLIANIISQFPLSNDKKVMQCPTTLLNAINIIETALEEDGLKQFLERPKVVFKFDNDIANMNDVLE</sequence>
<comment type="caution">
    <text evidence="5">The sequence shown here is derived from an EMBL/GenBank/DDBJ whole genome shotgun (WGS) entry which is preliminary data.</text>
</comment>
<dbReference type="Proteomes" id="UP000789405">
    <property type="component" value="Unassembled WGS sequence"/>
</dbReference>
<feature type="non-terminal residue" evidence="5">
    <location>
        <position position="343"/>
    </location>
</feature>
<comment type="subcellular location">
    <subcellularLocation>
        <location evidence="1">Host cell</location>
    </subcellularLocation>
    <subcellularLocation>
        <location evidence="2">Secreted</location>
    </subcellularLocation>
</comment>
<feature type="domain" description="Crinkler effector protein N-terminal" evidence="4">
    <location>
        <begin position="9"/>
        <end position="93"/>
    </location>
</feature>
<proteinExistence type="predicted"/>
<dbReference type="AlphaFoldDB" id="A0A9N9JS59"/>
<organism evidence="5 6">
    <name type="scientific">Dentiscutata erythropus</name>
    <dbReference type="NCBI Taxonomy" id="1348616"/>
    <lineage>
        <taxon>Eukaryota</taxon>
        <taxon>Fungi</taxon>
        <taxon>Fungi incertae sedis</taxon>
        <taxon>Mucoromycota</taxon>
        <taxon>Glomeromycotina</taxon>
        <taxon>Glomeromycetes</taxon>
        <taxon>Diversisporales</taxon>
        <taxon>Gigasporaceae</taxon>
        <taxon>Dentiscutata</taxon>
    </lineage>
</organism>
<evidence type="ECO:0000313" key="6">
    <source>
        <dbReference type="Proteomes" id="UP000789405"/>
    </source>
</evidence>
<protein>
    <submittedName>
        <fullName evidence="5">6092_t:CDS:1</fullName>
    </submittedName>
</protein>
<dbReference type="InterPro" id="IPR045379">
    <property type="entry name" value="Crinkler_N"/>
</dbReference>
<accession>A0A9N9JS59</accession>
<name>A0A9N9JS59_9GLOM</name>
<evidence type="ECO:0000256" key="2">
    <source>
        <dbReference type="ARBA" id="ARBA00004613"/>
    </source>
</evidence>
<dbReference type="Pfam" id="PF20147">
    <property type="entry name" value="Crinkler"/>
    <property type="match status" value="1"/>
</dbReference>
<dbReference type="GO" id="GO:0005576">
    <property type="term" value="C:extracellular region"/>
    <property type="evidence" value="ECO:0007669"/>
    <property type="project" value="UniProtKB-SubCell"/>
</dbReference>
<gene>
    <name evidence="5" type="ORF">DERYTH_LOCUS21882</name>
</gene>
<dbReference type="EMBL" id="CAJVPY010028891">
    <property type="protein sequence ID" value="CAG8793426.1"/>
    <property type="molecule type" value="Genomic_DNA"/>
</dbReference>
<evidence type="ECO:0000256" key="1">
    <source>
        <dbReference type="ARBA" id="ARBA00004340"/>
    </source>
</evidence>
<reference evidence="5" key="1">
    <citation type="submission" date="2021-06" db="EMBL/GenBank/DDBJ databases">
        <authorList>
            <person name="Kallberg Y."/>
            <person name="Tangrot J."/>
            <person name="Rosling A."/>
        </authorList>
    </citation>
    <scope>NUCLEOTIDE SEQUENCE</scope>
    <source>
        <strain evidence="5">MA453B</strain>
    </source>
</reference>
<evidence type="ECO:0000256" key="3">
    <source>
        <dbReference type="ARBA" id="ARBA00022525"/>
    </source>
</evidence>
<keyword evidence="3" id="KW-0964">Secreted</keyword>
<keyword evidence="6" id="KW-1185">Reference proteome</keyword>
<evidence type="ECO:0000259" key="4">
    <source>
        <dbReference type="Pfam" id="PF20147"/>
    </source>
</evidence>
<dbReference type="GO" id="GO:0043657">
    <property type="term" value="C:host cell"/>
    <property type="evidence" value="ECO:0007669"/>
    <property type="project" value="UniProtKB-SubCell"/>
</dbReference>
<evidence type="ECO:0000313" key="5">
    <source>
        <dbReference type="EMBL" id="CAG8793426.1"/>
    </source>
</evidence>